<accession>A0A0K2TIL1</accession>
<reference evidence="1" key="1">
    <citation type="submission" date="2014-05" db="EMBL/GenBank/DDBJ databases">
        <authorList>
            <person name="Chronopoulou M."/>
        </authorList>
    </citation>
    <scope>NUCLEOTIDE SEQUENCE</scope>
    <source>
        <tissue evidence="1">Whole organism</tissue>
    </source>
</reference>
<organism evidence="1">
    <name type="scientific">Lepeophtheirus salmonis</name>
    <name type="common">Salmon louse</name>
    <name type="synonym">Caligus salmonis</name>
    <dbReference type="NCBI Taxonomy" id="72036"/>
    <lineage>
        <taxon>Eukaryota</taxon>
        <taxon>Metazoa</taxon>
        <taxon>Ecdysozoa</taxon>
        <taxon>Arthropoda</taxon>
        <taxon>Crustacea</taxon>
        <taxon>Multicrustacea</taxon>
        <taxon>Hexanauplia</taxon>
        <taxon>Copepoda</taxon>
        <taxon>Siphonostomatoida</taxon>
        <taxon>Caligidae</taxon>
        <taxon>Lepeophtheirus</taxon>
    </lineage>
</organism>
<sequence>MRTLTPAHKSQYDRIGDYIFKKSAKARQVFNDKPKANRDDRSILLPQLEMSEYVAFQNPISRELNTTVIIESVRKNCECYIVQETNEGTYLRSLRFLKKRIQNLETKLDEVSDCEAHELRRGQRKAQTPHRFRT</sequence>
<proteinExistence type="predicted"/>
<evidence type="ECO:0000313" key="1">
    <source>
        <dbReference type="EMBL" id="CDW25863.1"/>
    </source>
</evidence>
<name>A0A0K2TIL1_LEPSM</name>
<protein>
    <submittedName>
        <fullName evidence="1">Uncharacterized protein</fullName>
    </submittedName>
</protein>
<dbReference type="AlphaFoldDB" id="A0A0K2TIL1"/>
<dbReference type="EMBL" id="HACA01008502">
    <property type="protein sequence ID" value="CDW25863.1"/>
    <property type="molecule type" value="Transcribed_RNA"/>
</dbReference>